<evidence type="ECO:0000313" key="3">
    <source>
        <dbReference type="Proteomes" id="UP001204851"/>
    </source>
</evidence>
<sequence>MTKPLPRQFLVLVLGLLWAASASPWAQVPARTVQHEAQGSFEVQMTPQGSGDEVDGVRLGRMGLSKTFRGALVGSGQGEMLTALTPIKGSAGYVALERVTGVLEGRKGSFVLQHSGSMQAGAQSLSIGIVPGSGTGELQGIEGALQIRIVDGEHLYTLAYTLPL</sequence>
<keyword evidence="1" id="KW-0732">Signal</keyword>
<protein>
    <submittedName>
        <fullName evidence="2">DUF3224 domain-containing protein</fullName>
    </submittedName>
</protein>
<proteinExistence type="predicted"/>
<dbReference type="EMBL" id="JAMXMC010000001">
    <property type="protein sequence ID" value="MCO5975493.1"/>
    <property type="molecule type" value="Genomic_DNA"/>
</dbReference>
<dbReference type="SUPFAM" id="SSF159238">
    <property type="entry name" value="SO1590-like"/>
    <property type="match status" value="1"/>
</dbReference>
<accession>A0ABT1BHC4</accession>
<feature type="signal peptide" evidence="1">
    <location>
        <begin position="1"/>
        <end position="26"/>
    </location>
</feature>
<dbReference type="Gene3D" id="2.40.350.10">
    <property type="entry name" value="SO1590-like"/>
    <property type="match status" value="1"/>
</dbReference>
<comment type="caution">
    <text evidence="2">The sequence shown here is derived from an EMBL/GenBank/DDBJ whole genome shotgun (WGS) entry which is preliminary data.</text>
</comment>
<dbReference type="Proteomes" id="UP001204851">
    <property type="component" value="Unassembled WGS sequence"/>
</dbReference>
<keyword evidence="3" id="KW-1185">Reference proteome</keyword>
<evidence type="ECO:0000313" key="2">
    <source>
        <dbReference type="EMBL" id="MCO5975493.1"/>
    </source>
</evidence>
<reference evidence="2 3" key="1">
    <citation type="submission" date="2022-06" db="EMBL/GenBank/DDBJ databases">
        <title>Ideonella sp. NS12-5 Genome sequencing and assembly.</title>
        <authorList>
            <person name="Jung Y."/>
        </authorList>
    </citation>
    <scope>NUCLEOTIDE SEQUENCE [LARGE SCALE GENOMIC DNA]</scope>
    <source>
        <strain evidence="2 3">NS12-5</strain>
    </source>
</reference>
<dbReference type="Pfam" id="PF11528">
    <property type="entry name" value="DUF3224"/>
    <property type="match status" value="1"/>
</dbReference>
<dbReference type="InterPro" id="IPR021607">
    <property type="entry name" value="DUF3224"/>
</dbReference>
<dbReference type="RefSeq" id="WP_252767928.1">
    <property type="nucleotide sequence ID" value="NZ_JAMXMC010000001.1"/>
</dbReference>
<organism evidence="2 3">
    <name type="scientific">Ideonella oryzae</name>
    <dbReference type="NCBI Taxonomy" id="2937441"/>
    <lineage>
        <taxon>Bacteria</taxon>
        <taxon>Pseudomonadati</taxon>
        <taxon>Pseudomonadota</taxon>
        <taxon>Betaproteobacteria</taxon>
        <taxon>Burkholderiales</taxon>
        <taxon>Sphaerotilaceae</taxon>
        <taxon>Ideonella</taxon>
    </lineage>
</organism>
<evidence type="ECO:0000256" key="1">
    <source>
        <dbReference type="SAM" id="SignalP"/>
    </source>
</evidence>
<gene>
    <name evidence="2" type="ORF">M0L44_01985</name>
</gene>
<name>A0ABT1BHC4_9BURK</name>
<feature type="chain" id="PRO_5047175169" evidence="1">
    <location>
        <begin position="27"/>
        <end position="164"/>
    </location>
</feature>
<dbReference type="InterPro" id="IPR023159">
    <property type="entry name" value="SO1590-like_sf"/>
</dbReference>